<dbReference type="Pfam" id="PF00293">
    <property type="entry name" value="NUDIX"/>
    <property type="match status" value="1"/>
</dbReference>
<evidence type="ECO:0000313" key="3">
    <source>
        <dbReference type="EMBL" id="CAB4604459.1"/>
    </source>
</evidence>
<gene>
    <name evidence="3" type="ORF">UFOPK1493_04555</name>
</gene>
<dbReference type="InterPro" id="IPR020084">
    <property type="entry name" value="NUDIX_hydrolase_CS"/>
</dbReference>
<dbReference type="InterPro" id="IPR051325">
    <property type="entry name" value="Nudix_hydrolase_domain"/>
</dbReference>
<dbReference type="EMBL" id="CAEZSR010000383">
    <property type="protein sequence ID" value="CAB4604459.1"/>
    <property type="molecule type" value="Genomic_DNA"/>
</dbReference>
<protein>
    <submittedName>
        <fullName evidence="3">Unannotated protein</fullName>
    </submittedName>
</protein>
<accession>A0A6J6GXP3</accession>
<dbReference type="PANTHER" id="PTHR21340">
    <property type="entry name" value="DIADENOSINE 5,5-P1,P4-TETRAPHOSPHATE PYROPHOSPHOHYDROLASE MUTT"/>
    <property type="match status" value="1"/>
</dbReference>
<name>A0A6J6GXP3_9ZZZZ</name>
<dbReference type="PANTHER" id="PTHR21340:SF0">
    <property type="entry name" value="BIS(5'-NUCLEOSYL)-TETRAPHOSPHATASE [ASYMMETRICAL]"/>
    <property type="match status" value="1"/>
</dbReference>
<organism evidence="3">
    <name type="scientific">freshwater metagenome</name>
    <dbReference type="NCBI Taxonomy" id="449393"/>
    <lineage>
        <taxon>unclassified sequences</taxon>
        <taxon>metagenomes</taxon>
        <taxon>ecological metagenomes</taxon>
    </lineage>
</organism>
<reference evidence="3" key="1">
    <citation type="submission" date="2020-05" db="EMBL/GenBank/DDBJ databases">
        <authorList>
            <person name="Chiriac C."/>
            <person name="Salcher M."/>
            <person name="Ghai R."/>
            <person name="Kavagutti S V."/>
        </authorList>
    </citation>
    <scope>NUCLEOTIDE SEQUENCE</scope>
</reference>
<evidence type="ECO:0000259" key="2">
    <source>
        <dbReference type="PROSITE" id="PS51462"/>
    </source>
</evidence>
<keyword evidence="1" id="KW-0378">Hydrolase</keyword>
<dbReference type="GO" id="GO:0006754">
    <property type="term" value="P:ATP biosynthetic process"/>
    <property type="evidence" value="ECO:0007669"/>
    <property type="project" value="TreeGrafter"/>
</dbReference>
<dbReference type="PROSITE" id="PS00893">
    <property type="entry name" value="NUDIX_BOX"/>
    <property type="match status" value="1"/>
</dbReference>
<evidence type="ECO:0000256" key="1">
    <source>
        <dbReference type="ARBA" id="ARBA00022801"/>
    </source>
</evidence>
<feature type="domain" description="Nudix hydrolase" evidence="2">
    <location>
        <begin position="5"/>
        <end position="140"/>
    </location>
</feature>
<dbReference type="SUPFAM" id="SSF55811">
    <property type="entry name" value="Nudix"/>
    <property type="match status" value="1"/>
</dbReference>
<dbReference type="GO" id="GO:0004081">
    <property type="term" value="F:bis(5'-nucleosyl)-tetraphosphatase (asymmetrical) activity"/>
    <property type="evidence" value="ECO:0007669"/>
    <property type="project" value="TreeGrafter"/>
</dbReference>
<dbReference type="InterPro" id="IPR000086">
    <property type="entry name" value="NUDIX_hydrolase_dom"/>
</dbReference>
<sequence length="141" mass="15578">MRWGVFGAAGVLFVLRRPDAATLVMLQQRSAFSHEGGTWSVAGGAMDEGETPLEAALREASEEVGEIPETHRLLGEYVFAPAIDWSYTTAVVEVDEPFGRSMNFETDAVEWVPVDEVEHRPLHAGFLAAWPHLRAIVERTT</sequence>
<dbReference type="GO" id="GO:0006167">
    <property type="term" value="P:AMP biosynthetic process"/>
    <property type="evidence" value="ECO:0007669"/>
    <property type="project" value="TreeGrafter"/>
</dbReference>
<proteinExistence type="predicted"/>
<dbReference type="PROSITE" id="PS51462">
    <property type="entry name" value="NUDIX"/>
    <property type="match status" value="1"/>
</dbReference>
<dbReference type="AlphaFoldDB" id="A0A6J6GXP3"/>
<dbReference type="InterPro" id="IPR015797">
    <property type="entry name" value="NUDIX_hydrolase-like_dom_sf"/>
</dbReference>
<dbReference type="Gene3D" id="3.90.79.10">
    <property type="entry name" value="Nucleoside Triphosphate Pyrophosphohydrolase"/>
    <property type="match status" value="1"/>
</dbReference>